<dbReference type="Proteomes" id="UP000053127">
    <property type="component" value="Unassembled WGS sequence"/>
</dbReference>
<evidence type="ECO:0000313" key="3">
    <source>
        <dbReference type="Proteomes" id="UP000053127"/>
    </source>
</evidence>
<accession>A0A101NUQ5</accession>
<organism evidence="2 3">
    <name type="scientific">Streptomyces yokosukanensis</name>
    <dbReference type="NCBI Taxonomy" id="67386"/>
    <lineage>
        <taxon>Bacteria</taxon>
        <taxon>Bacillati</taxon>
        <taxon>Actinomycetota</taxon>
        <taxon>Actinomycetes</taxon>
        <taxon>Kitasatosporales</taxon>
        <taxon>Streptomycetaceae</taxon>
        <taxon>Streptomyces</taxon>
    </lineage>
</organism>
<keyword evidence="1" id="KW-1133">Transmembrane helix</keyword>
<comment type="caution">
    <text evidence="2">The sequence shown here is derived from an EMBL/GenBank/DDBJ whole genome shotgun (WGS) entry which is preliminary data.</text>
</comment>
<keyword evidence="1" id="KW-0812">Transmembrane</keyword>
<name>A0A101NUQ5_9ACTN</name>
<proteinExistence type="predicted"/>
<dbReference type="EMBL" id="LMWN01000061">
    <property type="protein sequence ID" value="KUM99690.1"/>
    <property type="molecule type" value="Genomic_DNA"/>
</dbReference>
<evidence type="ECO:0000313" key="2">
    <source>
        <dbReference type="EMBL" id="KUM99690.1"/>
    </source>
</evidence>
<dbReference type="AlphaFoldDB" id="A0A101NUQ5"/>
<evidence type="ECO:0000256" key="1">
    <source>
        <dbReference type="SAM" id="Phobius"/>
    </source>
</evidence>
<sequence>MGGLAVMIAGIALGAWVVFGAPHDWHGAKALGRAAVGLGAVAMISGSAGLIFPGAHRDGPGGGDEDM</sequence>
<reference evidence="2 3" key="1">
    <citation type="submission" date="2015-10" db="EMBL/GenBank/DDBJ databases">
        <title>Draft genome sequence of Streptomyces yokosukanensis DSM 40224, type strain for the species Streptomyces yokosukanensis.</title>
        <authorList>
            <person name="Ruckert C."/>
            <person name="Winkler A."/>
            <person name="Kalinowski J."/>
            <person name="Kampfer P."/>
            <person name="Glaeser S."/>
        </authorList>
    </citation>
    <scope>NUCLEOTIDE SEQUENCE [LARGE SCALE GENOMIC DNA]</scope>
    <source>
        <strain evidence="2 3">DSM 40224</strain>
    </source>
</reference>
<keyword evidence="3" id="KW-1185">Reference proteome</keyword>
<keyword evidence="1" id="KW-0472">Membrane</keyword>
<gene>
    <name evidence="2" type="ORF">AQI95_37640</name>
</gene>
<protein>
    <submittedName>
        <fullName evidence="2">Uncharacterized protein</fullName>
    </submittedName>
</protein>
<feature type="transmembrane region" description="Helical" evidence="1">
    <location>
        <begin position="30"/>
        <end position="52"/>
    </location>
</feature>